<evidence type="ECO:0000256" key="3">
    <source>
        <dbReference type="ARBA" id="ARBA00013252"/>
    </source>
</evidence>
<dbReference type="RefSeq" id="XP_037146852.1">
    <property type="nucleotide sequence ID" value="XM_037297829.1"/>
</dbReference>
<evidence type="ECO:0000256" key="2">
    <source>
        <dbReference type="ARBA" id="ARBA00006472"/>
    </source>
</evidence>
<dbReference type="InterPro" id="IPR001533">
    <property type="entry name" value="Pterin_deHydtase"/>
</dbReference>
<sequence>MAGIVQPRFSEGEDGNRLMAETAALLESKWALDETQQGLEKTFNFPTYAKALDFILLIGVGTKLYNHHPDLRNSYKSVFYHWTTHKPRGLSSKDIHMAQLCDDKANLLGHSTGSETLQKSPTSVA</sequence>
<keyword evidence="4" id="KW-0456">Lyase</keyword>
<dbReference type="Proteomes" id="UP000593566">
    <property type="component" value="Unassembled WGS sequence"/>
</dbReference>
<dbReference type="PANTHER" id="PTHR12599:SF0">
    <property type="entry name" value="PTERIN-4-ALPHA-CARBINOLAMINE DEHYDRATASE"/>
    <property type="match status" value="1"/>
</dbReference>
<evidence type="ECO:0000256" key="4">
    <source>
        <dbReference type="ARBA" id="ARBA00023239"/>
    </source>
</evidence>
<dbReference type="GO" id="GO:0008124">
    <property type="term" value="F:4-alpha-hydroxytetrahydrobiopterin dehydratase activity"/>
    <property type="evidence" value="ECO:0007669"/>
    <property type="project" value="UniProtKB-EC"/>
</dbReference>
<proteinExistence type="inferred from homology"/>
<evidence type="ECO:0000256" key="1">
    <source>
        <dbReference type="ARBA" id="ARBA00001554"/>
    </source>
</evidence>
<accession>A0A8H6F695</accession>
<comment type="caution">
    <text evidence="6">The sequence shown here is derived from an EMBL/GenBank/DDBJ whole genome shotgun (WGS) entry which is preliminary data.</text>
</comment>
<dbReference type="Pfam" id="PF01329">
    <property type="entry name" value="Pterin_4a"/>
    <property type="match status" value="1"/>
</dbReference>
<dbReference type="CDD" id="cd00488">
    <property type="entry name" value="PCD_DCoH"/>
    <property type="match status" value="1"/>
</dbReference>
<dbReference type="AlphaFoldDB" id="A0A8H6F695"/>
<evidence type="ECO:0000256" key="5">
    <source>
        <dbReference type="ARBA" id="ARBA00030497"/>
    </source>
</evidence>
<organism evidence="6 7">
    <name type="scientific">Letharia lupina</name>
    <dbReference type="NCBI Taxonomy" id="560253"/>
    <lineage>
        <taxon>Eukaryota</taxon>
        <taxon>Fungi</taxon>
        <taxon>Dikarya</taxon>
        <taxon>Ascomycota</taxon>
        <taxon>Pezizomycotina</taxon>
        <taxon>Lecanoromycetes</taxon>
        <taxon>OSLEUM clade</taxon>
        <taxon>Lecanoromycetidae</taxon>
        <taxon>Lecanorales</taxon>
        <taxon>Lecanorineae</taxon>
        <taxon>Parmeliaceae</taxon>
        <taxon>Letharia</taxon>
    </lineage>
</organism>
<comment type="catalytic activity">
    <reaction evidence="1">
        <text>(4aS,6R)-4a-hydroxy-L-erythro-5,6,7,8-tetrahydrobiopterin = (6R)-L-erythro-6,7-dihydrobiopterin + H2O</text>
        <dbReference type="Rhea" id="RHEA:11920"/>
        <dbReference type="ChEBI" id="CHEBI:15377"/>
        <dbReference type="ChEBI" id="CHEBI:15642"/>
        <dbReference type="ChEBI" id="CHEBI:43120"/>
        <dbReference type="EC" id="4.2.1.96"/>
    </reaction>
</comment>
<reference evidence="6 7" key="1">
    <citation type="journal article" date="2020" name="Genomics">
        <title>Complete, high-quality genomes from long-read metagenomic sequencing of two wolf lichen thalli reveals enigmatic genome architecture.</title>
        <authorList>
            <person name="McKenzie S.K."/>
            <person name="Walston R.F."/>
            <person name="Allen J.L."/>
        </authorList>
    </citation>
    <scope>NUCLEOTIDE SEQUENCE [LARGE SCALE GENOMIC DNA]</scope>
    <source>
        <strain evidence="6">WasteWater1</strain>
    </source>
</reference>
<keyword evidence="7" id="KW-1185">Reference proteome</keyword>
<dbReference type="InterPro" id="IPR036428">
    <property type="entry name" value="PCD_sf"/>
</dbReference>
<dbReference type="Gene3D" id="3.30.1360.20">
    <property type="entry name" value="Transcriptional coactivator/pterin dehydratase"/>
    <property type="match status" value="1"/>
</dbReference>
<gene>
    <name evidence="6" type="ORF">HO133_006933</name>
</gene>
<dbReference type="PANTHER" id="PTHR12599">
    <property type="entry name" value="PTERIN-4-ALPHA-CARBINOLAMINE DEHYDRATASE"/>
    <property type="match status" value="1"/>
</dbReference>
<evidence type="ECO:0000313" key="6">
    <source>
        <dbReference type="EMBL" id="KAF6217417.1"/>
    </source>
</evidence>
<dbReference type="EMBL" id="JACCJB010000029">
    <property type="protein sequence ID" value="KAF6217417.1"/>
    <property type="molecule type" value="Genomic_DNA"/>
</dbReference>
<dbReference type="GO" id="GO:0006729">
    <property type="term" value="P:tetrahydrobiopterin biosynthetic process"/>
    <property type="evidence" value="ECO:0007669"/>
    <property type="project" value="InterPro"/>
</dbReference>
<comment type="similarity">
    <text evidence="2">Belongs to the pterin-4-alpha-carbinolamine dehydratase family.</text>
</comment>
<evidence type="ECO:0000313" key="7">
    <source>
        <dbReference type="Proteomes" id="UP000593566"/>
    </source>
</evidence>
<dbReference type="EC" id="4.2.1.96" evidence="3"/>
<dbReference type="SUPFAM" id="SSF55248">
    <property type="entry name" value="PCD-like"/>
    <property type="match status" value="1"/>
</dbReference>
<name>A0A8H6F695_9LECA</name>
<dbReference type="GeneID" id="59335333"/>
<protein>
    <recommendedName>
        <fullName evidence="3">4a-hydroxytetrahydrobiopterin dehydratase</fullName>
        <ecNumber evidence="3">4.2.1.96</ecNumber>
    </recommendedName>
    <alternativeName>
        <fullName evidence="5">4-alpha-hydroxy-tetrahydropterin dehydratase</fullName>
    </alternativeName>
</protein>